<accession>A0A974AB66</accession>
<dbReference type="AlphaFoldDB" id="A0A974AB66"/>
<gene>
    <name evidence="2" type="ORF">HU230_06210</name>
</gene>
<dbReference type="Gene3D" id="3.90.1200.10">
    <property type="match status" value="1"/>
</dbReference>
<feature type="domain" description="Aminoglycoside phosphotransferase" evidence="1">
    <location>
        <begin position="25"/>
        <end position="192"/>
    </location>
</feature>
<dbReference type="EMBL" id="JABWSX010000001">
    <property type="protein sequence ID" value="NVL05309.1"/>
    <property type="molecule type" value="Genomic_DNA"/>
</dbReference>
<reference evidence="2" key="1">
    <citation type="submission" date="2020-06" db="EMBL/GenBank/DDBJ databases">
        <title>Whole Genome Sequence of Bradyrhizobium sp. Strain 66S1MB.</title>
        <authorList>
            <person name="Bromfield E."/>
            <person name="Cloutier S."/>
        </authorList>
    </citation>
    <scope>NUCLEOTIDE SEQUENCE</scope>
    <source>
        <strain evidence="2">66S1MB</strain>
    </source>
</reference>
<proteinExistence type="predicted"/>
<dbReference type="InterPro" id="IPR002575">
    <property type="entry name" value="Aminoglycoside_PTrfase"/>
</dbReference>
<name>A0A974AB66_9BRAD</name>
<dbReference type="Pfam" id="PF01636">
    <property type="entry name" value="APH"/>
    <property type="match status" value="1"/>
</dbReference>
<protein>
    <submittedName>
        <fullName evidence="2">Phosphotransferase</fullName>
    </submittedName>
</protein>
<organism evidence="2">
    <name type="scientific">Bradyrhizobium quebecense</name>
    <dbReference type="NCBI Taxonomy" id="2748629"/>
    <lineage>
        <taxon>Bacteria</taxon>
        <taxon>Pseudomonadati</taxon>
        <taxon>Pseudomonadota</taxon>
        <taxon>Alphaproteobacteria</taxon>
        <taxon>Hyphomicrobiales</taxon>
        <taxon>Nitrobacteraceae</taxon>
        <taxon>Bradyrhizobium</taxon>
    </lineage>
</organism>
<evidence type="ECO:0000313" key="2">
    <source>
        <dbReference type="EMBL" id="NVL05309.1"/>
    </source>
</evidence>
<dbReference type="SUPFAM" id="SSF56112">
    <property type="entry name" value="Protein kinase-like (PK-like)"/>
    <property type="match status" value="1"/>
</dbReference>
<sequence length="277" mass="30034">MRGSLGKKIKQGGTADIHAWAPGQVVKLFKEGFPPRLGQQEVRMTQAVFAAGVPAPEVFGEVTLDGRFGIVLGRLDGPTLLEVTRSGAVTFAQAGAILASLGLSVHSMSPPPEAFHLRGWMDTAFRLSGDIVPKHIASGILALIDRLQQPGDVLCHGDIHPDNVIMTADGPRLIDWTFSIRAPAALDHGFTHISLTEFALDITDNPQRPLAVNAAAQSEYARLSGKPVVALRQAMETWLPIAIVRYFLLMGGPTSQRWRRIMQRVEAALRPQDCSPQ</sequence>
<dbReference type="InterPro" id="IPR011009">
    <property type="entry name" value="Kinase-like_dom_sf"/>
</dbReference>
<comment type="caution">
    <text evidence="2">The sequence shown here is derived from an EMBL/GenBank/DDBJ whole genome shotgun (WGS) entry which is preliminary data.</text>
</comment>
<evidence type="ECO:0000259" key="1">
    <source>
        <dbReference type="Pfam" id="PF01636"/>
    </source>
</evidence>